<evidence type="ECO:0000256" key="2">
    <source>
        <dbReference type="ARBA" id="ARBA00004286"/>
    </source>
</evidence>
<sequence length="778" mass="89004">MSSRKIDVSPPPAKEALVVIFDVGKSLGTRPREDFERAKRAVSLLIKMKMRYNPKDEVGLILVGTKHTKNHLNEEHEDEYKHITVEQPIDTVSLNLFKIVDSLNIDTIGMSSQGDLLDAIIVATDMIKVRCGKRKYMKRIFVVTDAGGLEISVDDDTKEGIFAGLKTNNVLVSVIGIDFSKTSVSVKDEDNNVGSSSTSNTIANTPKYRNETFLCDLCQTAGGMVLPIEQAIDTLLLFRSKKVLSRTAFRGVLDIGETIKIPVWVYKKTEKTSLPTAKRLSLVSRKNNTSGDGEVKIEKCYYQYDDPDNQVDKEKTVRAYKYGKNFVPFNVVNEKALKYKSVKGISVLGFTDEKNIPRHHFMAEVYSFIAKPDDPFAQTALSAFIRALSELQQVMIITYVFRDDAEPKLGLLYPYISANYECFYFTSLPYAEDLRSYPFKSFSTVKHTEEQLQAAEDLINAMDLMEADEEGEDGKKEALRPTKTFNPLVQHFYDCLHTRALKPNDPLPPVDPLITKYCYPEMNEDSFYRKLIRKTRDKRIKFKSLFPAKEVEQETKLGKRKYWFAMQNNNEITLESYNLEPTVENANELVAEDHIGQTVKRLKDGMGDEQFNEIQQRVGLNNLFAEQANSVKTTNPTKDFNDMLNRKDVDLVDKAIKEMQNVIFKLINDSIEDQYYEKVLSCVRVLREGCIRESEPELFNHFMKILKQQYSKGKREEFWKNYIVGNKISLITQDECDESEVTEEEAKNFLTQAVLAAPVQEEVEDEKMGDNDLFDELE</sequence>
<dbReference type="Gene3D" id="1.25.40.240">
    <property type="entry name" value="Ku, C-terminal domain"/>
    <property type="match status" value="1"/>
</dbReference>
<dbReference type="InterPro" id="IPR005161">
    <property type="entry name" value="Ku_N"/>
</dbReference>
<evidence type="ECO:0000256" key="8">
    <source>
        <dbReference type="ARBA" id="ARBA00022806"/>
    </source>
</evidence>
<dbReference type="VEuPathDB" id="AmoebaDB:NF0040840"/>
<reference evidence="15 16" key="1">
    <citation type="journal article" date="2019" name="Sci. Rep.">
        <title>Nanopore sequencing improves the draft genome of the human pathogenic amoeba Naegleria fowleri.</title>
        <authorList>
            <person name="Liechti N."/>
            <person name="Schurch N."/>
            <person name="Bruggmann R."/>
            <person name="Wittwer M."/>
        </authorList>
    </citation>
    <scope>NUCLEOTIDE SEQUENCE [LARGE SCALE GENOMIC DNA]</scope>
    <source>
        <strain evidence="15 16">ATCC 30894</strain>
    </source>
</reference>
<dbReference type="Gene3D" id="3.40.50.410">
    <property type="entry name" value="von Willebrand factor, type A domain"/>
    <property type="match status" value="1"/>
</dbReference>
<dbReference type="OrthoDB" id="10250685at2759"/>
<dbReference type="RefSeq" id="XP_044566574.1">
    <property type="nucleotide sequence ID" value="XM_044702163.1"/>
</dbReference>
<keyword evidence="8" id="KW-0347">Helicase</keyword>
<dbReference type="InterPro" id="IPR014893">
    <property type="entry name" value="Ku_PK_bind"/>
</dbReference>
<dbReference type="PROSITE" id="PS50234">
    <property type="entry name" value="VWFA"/>
    <property type="match status" value="1"/>
</dbReference>
<dbReference type="Gene3D" id="2.40.290.10">
    <property type="match status" value="1"/>
</dbReference>
<evidence type="ECO:0000256" key="7">
    <source>
        <dbReference type="ARBA" id="ARBA00022801"/>
    </source>
</evidence>
<dbReference type="InterPro" id="IPR036494">
    <property type="entry name" value="Ku_C_sf"/>
</dbReference>
<dbReference type="SUPFAM" id="SSF53300">
    <property type="entry name" value="vWA-like"/>
    <property type="match status" value="1"/>
</dbReference>
<dbReference type="Pfam" id="PF02735">
    <property type="entry name" value="Ku"/>
    <property type="match status" value="1"/>
</dbReference>
<dbReference type="Pfam" id="PF08785">
    <property type="entry name" value="Ku_PK_bind"/>
    <property type="match status" value="1"/>
</dbReference>
<dbReference type="EMBL" id="VFQX01000012">
    <property type="protein sequence ID" value="KAF0981861.1"/>
    <property type="molecule type" value="Genomic_DNA"/>
</dbReference>
<keyword evidence="4" id="KW-0158">Chromosome</keyword>
<evidence type="ECO:0000256" key="5">
    <source>
        <dbReference type="ARBA" id="ARBA00022741"/>
    </source>
</evidence>
<keyword evidence="9" id="KW-0067">ATP-binding</keyword>
<dbReference type="GO" id="GO:0000723">
    <property type="term" value="P:telomere maintenance"/>
    <property type="evidence" value="ECO:0007669"/>
    <property type="project" value="InterPro"/>
</dbReference>
<keyword evidence="11" id="KW-0233">DNA recombination</keyword>
<evidence type="ECO:0000256" key="6">
    <source>
        <dbReference type="ARBA" id="ARBA00022763"/>
    </source>
</evidence>
<dbReference type="FunFam" id="1.10.1600.10:FF:000002">
    <property type="entry name" value="X-ray repair cross-complementing protein 5"/>
    <property type="match status" value="1"/>
</dbReference>
<dbReference type="PANTHER" id="PTHR12604:SF4">
    <property type="entry name" value="X-RAY REPAIR CROSS-COMPLEMENTING PROTEIN 5"/>
    <property type="match status" value="1"/>
</dbReference>
<comment type="caution">
    <text evidence="15">The sequence shown here is derived from an EMBL/GenBank/DDBJ whole genome shotgun (WGS) entry which is preliminary data.</text>
</comment>
<name>A0A6A5C455_NAEFO</name>
<dbReference type="VEuPathDB" id="AmoebaDB:NfTy_021160"/>
<comment type="subcellular location">
    <subcellularLocation>
        <location evidence="2">Chromosome</location>
    </subcellularLocation>
    <subcellularLocation>
        <location evidence="1">Nucleus</location>
    </subcellularLocation>
</comment>
<dbReference type="GO" id="GO:0016787">
    <property type="term" value="F:hydrolase activity"/>
    <property type="evidence" value="ECO:0007669"/>
    <property type="project" value="UniProtKB-KW"/>
</dbReference>
<dbReference type="Gene3D" id="1.10.1600.10">
    <property type="match status" value="1"/>
</dbReference>
<comment type="similarity">
    <text evidence="3">Belongs to the ku80 family.</text>
</comment>
<dbReference type="Pfam" id="PF03731">
    <property type="entry name" value="Ku_N"/>
    <property type="match status" value="1"/>
</dbReference>
<dbReference type="GO" id="GO:0003690">
    <property type="term" value="F:double-stranded DNA binding"/>
    <property type="evidence" value="ECO:0007669"/>
    <property type="project" value="TreeGrafter"/>
</dbReference>
<feature type="domain" description="VWFA" evidence="14">
    <location>
        <begin position="16"/>
        <end position="235"/>
    </location>
</feature>
<dbReference type="OMA" id="WAMQYVW"/>
<dbReference type="InterPro" id="IPR002035">
    <property type="entry name" value="VWF_A"/>
</dbReference>
<keyword evidence="7" id="KW-0378">Hydrolase</keyword>
<protein>
    <recommendedName>
        <fullName evidence="14">VWFA domain-containing protein</fullName>
    </recommendedName>
</protein>
<dbReference type="CDD" id="cd00873">
    <property type="entry name" value="KU80"/>
    <property type="match status" value="1"/>
</dbReference>
<evidence type="ECO:0000256" key="3">
    <source>
        <dbReference type="ARBA" id="ARBA00007726"/>
    </source>
</evidence>
<dbReference type="GO" id="GO:0006303">
    <property type="term" value="P:double-strand break repair via nonhomologous end joining"/>
    <property type="evidence" value="ECO:0007669"/>
    <property type="project" value="InterPro"/>
</dbReference>
<dbReference type="PANTHER" id="PTHR12604">
    <property type="entry name" value="KU AUTOANTIGEN DNA HELICASE"/>
    <property type="match status" value="1"/>
</dbReference>
<keyword evidence="13" id="KW-0539">Nucleus</keyword>
<keyword evidence="16" id="KW-1185">Reference proteome</keyword>
<dbReference type="GO" id="GO:0003684">
    <property type="term" value="F:damaged DNA binding"/>
    <property type="evidence" value="ECO:0007669"/>
    <property type="project" value="InterPro"/>
</dbReference>
<evidence type="ECO:0000313" key="16">
    <source>
        <dbReference type="Proteomes" id="UP000444721"/>
    </source>
</evidence>
<dbReference type="AlphaFoldDB" id="A0A6A5C455"/>
<proteinExistence type="inferred from homology"/>
<dbReference type="SUPFAM" id="SSF101420">
    <property type="entry name" value="C-terminal domain of Ku80"/>
    <property type="match status" value="1"/>
</dbReference>
<dbReference type="FunFam" id="2.40.290.10:FF:000006">
    <property type="entry name" value="ATP-dependent DNA helicase 2 subunit KU80"/>
    <property type="match status" value="1"/>
</dbReference>
<evidence type="ECO:0000256" key="13">
    <source>
        <dbReference type="ARBA" id="ARBA00023242"/>
    </source>
</evidence>
<dbReference type="SUPFAM" id="SSF100939">
    <property type="entry name" value="SPOC domain-like"/>
    <property type="match status" value="1"/>
</dbReference>
<organism evidence="15 16">
    <name type="scientific">Naegleria fowleri</name>
    <name type="common">Brain eating amoeba</name>
    <dbReference type="NCBI Taxonomy" id="5763"/>
    <lineage>
        <taxon>Eukaryota</taxon>
        <taxon>Discoba</taxon>
        <taxon>Heterolobosea</taxon>
        <taxon>Tetramitia</taxon>
        <taxon>Eutetramitia</taxon>
        <taxon>Vahlkampfiidae</taxon>
        <taxon>Naegleria</taxon>
    </lineage>
</organism>
<keyword evidence="5" id="KW-0547">Nucleotide-binding</keyword>
<evidence type="ECO:0000259" key="14">
    <source>
        <dbReference type="PROSITE" id="PS50234"/>
    </source>
</evidence>
<dbReference type="GeneID" id="68118937"/>
<evidence type="ECO:0000256" key="10">
    <source>
        <dbReference type="ARBA" id="ARBA00023125"/>
    </source>
</evidence>
<dbReference type="GO" id="GO:0043564">
    <property type="term" value="C:Ku70:Ku80 complex"/>
    <property type="evidence" value="ECO:0007669"/>
    <property type="project" value="InterPro"/>
</dbReference>
<dbReference type="InterPro" id="IPR036465">
    <property type="entry name" value="vWFA_dom_sf"/>
</dbReference>
<evidence type="ECO:0000256" key="4">
    <source>
        <dbReference type="ARBA" id="ARBA00022454"/>
    </source>
</evidence>
<keyword evidence="12" id="KW-0234">DNA repair</keyword>
<evidence type="ECO:0000256" key="12">
    <source>
        <dbReference type="ARBA" id="ARBA00023204"/>
    </source>
</evidence>
<evidence type="ECO:0000256" key="11">
    <source>
        <dbReference type="ARBA" id="ARBA00023172"/>
    </source>
</evidence>
<evidence type="ECO:0000313" key="15">
    <source>
        <dbReference type="EMBL" id="KAF0981861.1"/>
    </source>
</evidence>
<evidence type="ECO:0000256" key="1">
    <source>
        <dbReference type="ARBA" id="ARBA00004123"/>
    </source>
</evidence>
<dbReference type="FunFam" id="1.25.40.240:FF:000001">
    <property type="entry name" value="X-ray repair cross-complementing protein 5"/>
    <property type="match status" value="1"/>
</dbReference>
<dbReference type="InterPro" id="IPR006164">
    <property type="entry name" value="DNA_bd_Ku70/Ku80"/>
</dbReference>
<dbReference type="GO" id="GO:0005524">
    <property type="term" value="F:ATP binding"/>
    <property type="evidence" value="ECO:0007669"/>
    <property type="project" value="UniProtKB-KW"/>
</dbReference>
<dbReference type="PIRSF" id="PIRSF016570">
    <property type="entry name" value="Ku80"/>
    <property type="match status" value="1"/>
</dbReference>
<keyword evidence="10" id="KW-0238">DNA-binding</keyword>
<keyword evidence="6" id="KW-0227">DNA damage</keyword>
<dbReference type="GO" id="GO:0006310">
    <property type="term" value="P:DNA recombination"/>
    <property type="evidence" value="ECO:0007669"/>
    <property type="project" value="UniProtKB-KW"/>
</dbReference>
<dbReference type="InterPro" id="IPR016194">
    <property type="entry name" value="SPOC-like_C_dom_sf"/>
</dbReference>
<dbReference type="VEuPathDB" id="AmoebaDB:FDP41_011722"/>
<accession>A0A6A5C455</accession>
<evidence type="ECO:0000256" key="9">
    <source>
        <dbReference type="ARBA" id="ARBA00022840"/>
    </source>
</evidence>
<gene>
    <name evidence="15" type="ORF">FDP41_011722</name>
</gene>
<dbReference type="GO" id="GO:0004386">
    <property type="term" value="F:helicase activity"/>
    <property type="evidence" value="ECO:0007669"/>
    <property type="project" value="UniProtKB-KW"/>
</dbReference>
<dbReference type="Proteomes" id="UP000444721">
    <property type="component" value="Unassembled WGS sequence"/>
</dbReference>
<dbReference type="InterPro" id="IPR024193">
    <property type="entry name" value="Ku80"/>
</dbReference>
<dbReference type="GO" id="GO:0042162">
    <property type="term" value="F:telomeric DNA binding"/>
    <property type="evidence" value="ECO:0007669"/>
    <property type="project" value="InterPro"/>
</dbReference>
<dbReference type="GO" id="GO:0005694">
    <property type="term" value="C:chromosome"/>
    <property type="evidence" value="ECO:0007669"/>
    <property type="project" value="UniProtKB-SubCell"/>
</dbReference>
<dbReference type="SMART" id="SM00559">
    <property type="entry name" value="Ku78"/>
    <property type="match status" value="1"/>
</dbReference>